<dbReference type="Gene3D" id="3.40.50.1820">
    <property type="entry name" value="alpha/beta hydrolase"/>
    <property type="match status" value="1"/>
</dbReference>
<keyword evidence="2" id="KW-1185">Reference proteome</keyword>
<reference evidence="1 2" key="1">
    <citation type="submission" date="2020-03" db="EMBL/GenBank/DDBJ databases">
        <title>Whole genome shotgun sequence of Phytohabitans suffuscus NBRC 105367.</title>
        <authorList>
            <person name="Komaki H."/>
            <person name="Tamura T."/>
        </authorList>
    </citation>
    <scope>NUCLEOTIDE SEQUENCE [LARGE SCALE GENOMIC DNA]</scope>
    <source>
        <strain evidence="1 2">NBRC 105367</strain>
    </source>
</reference>
<dbReference type="KEGG" id="psuu:Psuf_065470"/>
<organism evidence="1 2">
    <name type="scientific">Phytohabitans suffuscus</name>
    <dbReference type="NCBI Taxonomy" id="624315"/>
    <lineage>
        <taxon>Bacteria</taxon>
        <taxon>Bacillati</taxon>
        <taxon>Actinomycetota</taxon>
        <taxon>Actinomycetes</taxon>
        <taxon>Micromonosporales</taxon>
        <taxon>Micromonosporaceae</taxon>
    </lineage>
</organism>
<sequence>MAAVLAYCMAAPVAQEMAAAITGSGHTPVPMILFDGEPATAAAVEAGYQVAATQLSARVGASESAARRTLVLDPALLADRPDDAVHRMRQTLVEMGMTALSADDAEAAADIADQLADFYLDWLVQLVAAHNTSWPAWGGDVLHIASRDHRFTGGWPGAGSTRVWRVDAPRAALLARPETKRLACAFLAGAAHTG</sequence>
<gene>
    <name evidence="1" type="ORF">Psuf_065470</name>
</gene>
<proteinExistence type="predicted"/>
<accession>A0A6F8YSZ4</accession>
<evidence type="ECO:0000313" key="1">
    <source>
        <dbReference type="EMBL" id="BCB89234.1"/>
    </source>
</evidence>
<dbReference type="AlphaFoldDB" id="A0A6F8YSZ4"/>
<name>A0A6F8YSZ4_9ACTN</name>
<dbReference type="Proteomes" id="UP000503011">
    <property type="component" value="Chromosome"/>
</dbReference>
<dbReference type="EMBL" id="AP022871">
    <property type="protein sequence ID" value="BCB89234.1"/>
    <property type="molecule type" value="Genomic_DNA"/>
</dbReference>
<evidence type="ECO:0000313" key="2">
    <source>
        <dbReference type="Proteomes" id="UP000503011"/>
    </source>
</evidence>
<protein>
    <submittedName>
        <fullName evidence="1">Uncharacterized protein</fullName>
    </submittedName>
</protein>
<reference evidence="1 2" key="2">
    <citation type="submission" date="2020-03" db="EMBL/GenBank/DDBJ databases">
        <authorList>
            <person name="Ichikawa N."/>
            <person name="Kimura A."/>
            <person name="Kitahashi Y."/>
            <person name="Uohara A."/>
        </authorList>
    </citation>
    <scope>NUCLEOTIDE SEQUENCE [LARGE SCALE GENOMIC DNA]</scope>
    <source>
        <strain evidence="1 2">NBRC 105367</strain>
    </source>
</reference>
<dbReference type="InterPro" id="IPR029058">
    <property type="entry name" value="AB_hydrolase_fold"/>
</dbReference>